<organism evidence="1 2">
    <name type="scientific">[Myrmecia] bisecta</name>
    <dbReference type="NCBI Taxonomy" id="41462"/>
    <lineage>
        <taxon>Eukaryota</taxon>
        <taxon>Viridiplantae</taxon>
        <taxon>Chlorophyta</taxon>
        <taxon>core chlorophytes</taxon>
        <taxon>Trebouxiophyceae</taxon>
        <taxon>Trebouxiales</taxon>
        <taxon>Trebouxiaceae</taxon>
        <taxon>Myrmecia</taxon>
    </lineage>
</organism>
<evidence type="ECO:0008006" key="3">
    <source>
        <dbReference type="Google" id="ProtNLM"/>
    </source>
</evidence>
<evidence type="ECO:0000313" key="1">
    <source>
        <dbReference type="EMBL" id="KAK9815779.1"/>
    </source>
</evidence>
<dbReference type="PANTHER" id="PTHR40637:SF1">
    <property type="entry name" value="ESSS SUBUNIT OF NADH:UBIQUINONE OXIDOREDUCTASE (COMPLEX I) PROTEIN"/>
    <property type="match status" value="1"/>
</dbReference>
<proteinExistence type="predicted"/>
<dbReference type="AlphaFoldDB" id="A0AAW1Q632"/>
<evidence type="ECO:0000313" key="2">
    <source>
        <dbReference type="Proteomes" id="UP001489004"/>
    </source>
</evidence>
<comment type="caution">
    <text evidence="1">The sequence shown here is derived from an EMBL/GenBank/DDBJ whole genome shotgun (WGS) entry which is preliminary data.</text>
</comment>
<dbReference type="Proteomes" id="UP001489004">
    <property type="component" value="Unassembled WGS sequence"/>
</dbReference>
<reference evidence="1 2" key="1">
    <citation type="journal article" date="2024" name="Nat. Commun.">
        <title>Phylogenomics reveals the evolutionary origins of lichenization in chlorophyte algae.</title>
        <authorList>
            <person name="Puginier C."/>
            <person name="Libourel C."/>
            <person name="Otte J."/>
            <person name="Skaloud P."/>
            <person name="Haon M."/>
            <person name="Grisel S."/>
            <person name="Petersen M."/>
            <person name="Berrin J.G."/>
            <person name="Delaux P.M."/>
            <person name="Dal Grande F."/>
            <person name="Keller J."/>
        </authorList>
    </citation>
    <scope>NUCLEOTIDE SEQUENCE [LARGE SCALE GENOMIC DNA]</scope>
    <source>
        <strain evidence="1 2">SAG 2043</strain>
    </source>
</reference>
<keyword evidence="2" id="KW-1185">Reference proteome</keyword>
<accession>A0AAW1Q632</accession>
<dbReference type="EMBL" id="JALJOR010000006">
    <property type="protein sequence ID" value="KAK9815779.1"/>
    <property type="molecule type" value="Genomic_DNA"/>
</dbReference>
<protein>
    <recommendedName>
        <fullName evidence="3">NADH dehydrogenase [ubiquinone] 1 beta subcomplex subunit 11, mitochondrial</fullName>
    </recommendedName>
</protein>
<gene>
    <name evidence="1" type="ORF">WJX72_009326</name>
</gene>
<dbReference type="PANTHER" id="PTHR40637">
    <property type="entry name" value="ESSS SUBUNIT OF NADH:UBIQUINONE OXIDOREDUCTASE (COMPLEX I) PROTEIN"/>
    <property type="match status" value="1"/>
</dbReference>
<sequence length="102" mass="11302">MQFLRRLPTGALRNFKPRGGDAHAKGGFWSEGTQEKAPGYIFNETPPPPGQARKWEAWEAPWYATFLAAGLLLAIGLPSRPESSMVHFAHKKAKQELAEEGL</sequence>
<name>A0AAW1Q632_9CHLO</name>